<dbReference type="EMBL" id="LRQG01000100">
    <property type="protein sequence ID" value="KXA38987.1"/>
    <property type="molecule type" value="Genomic_DNA"/>
</dbReference>
<evidence type="ECO:0000313" key="4">
    <source>
        <dbReference type="Proteomes" id="UP000070533"/>
    </source>
</evidence>
<dbReference type="InterPro" id="IPR032675">
    <property type="entry name" value="LRR_dom_sf"/>
</dbReference>
<proteinExistence type="predicted"/>
<feature type="domain" description="Bacterial repeat" evidence="2">
    <location>
        <begin position="528"/>
        <end position="578"/>
    </location>
</feature>
<dbReference type="eggNOG" id="COG4886">
    <property type="taxonomic scope" value="Bacteria"/>
</dbReference>
<dbReference type="SUPFAM" id="SSF52058">
    <property type="entry name" value="L domain-like"/>
    <property type="match status" value="1"/>
</dbReference>
<dbReference type="InterPro" id="IPR053139">
    <property type="entry name" value="Surface_bspA-like"/>
</dbReference>
<gene>
    <name evidence="3" type="ORF">HMPREF3226_01429</name>
</gene>
<evidence type="ECO:0000259" key="2">
    <source>
        <dbReference type="Pfam" id="PF18998"/>
    </source>
</evidence>
<dbReference type="OrthoDB" id="1014195at2"/>
<accession>A0A133Q7X5</accession>
<protein>
    <recommendedName>
        <fullName evidence="2">Bacterial repeat domain-containing protein</fullName>
    </recommendedName>
</protein>
<dbReference type="Gene3D" id="3.80.10.10">
    <property type="entry name" value="Ribonuclease Inhibitor"/>
    <property type="match status" value="3"/>
</dbReference>
<feature type="domain" description="Bacterial repeat" evidence="2">
    <location>
        <begin position="344"/>
        <end position="385"/>
    </location>
</feature>
<dbReference type="InterPro" id="IPR044060">
    <property type="entry name" value="Bacterial_rp_domain"/>
</dbReference>
<evidence type="ECO:0000313" key="3">
    <source>
        <dbReference type="EMBL" id="KXA38987.1"/>
    </source>
</evidence>
<keyword evidence="4" id="KW-1185">Reference proteome</keyword>
<keyword evidence="1" id="KW-0732">Signal</keyword>
<sequence>MKKVLLLFVFILQCVGLIQAQTIENGVLKSWGDAKGAITIPAEVTEIAENCFYTPGEEGSEDGWGGGTDPVSNTDITSVDFNNVKIIGKNAFNGCTGITSIVANKVENISEGAFSGCNSLTSLSLPAVVSIGKKAFAYCNEITSINLGNTLANIEGNPFLMCTSVGTLEMADGGKDFKTMNNALIRLSDKALVSLAGAAKEIVLPEADCSSIGEEAMYGCQSLQKIDLAGVVEIGNKALTNCRALSELFVPNLKNVIDNSYITWSGVGALSVVDIHLSKDFNSFGKSVFPDKETTTIYVASDAIKTKLSSVFKKCKIVVGAPGELKKYKVTYTCNEGGVMEAWTTGGINVESGQEVNEGSLVRIKATPRSNYEIESWKVNGKILTETLPTEGTCGQIYTVSTLGEPLNVVVTFKEKPQSYVIFFRSRAPEYGTLTCKTEKGEEVKSAGTVPVGSKLTFTATPRDGFRVTEWYREVTNGTESSYVTISGQMGLLTYTCDAVDAMEIQVDFERNANTHVVKYESLNKFATITATADGTDFKTGAAINKGAKVVFTAHPIEGYSVDSWLLDGEVIIGEKNNTYIIESLNSDVQISLICSEAEPEKPNKPVINGEHLVSWQPVGPAVTPDGVTIIDTRAFEGANKMTSFLVSKDVKSIGELAFLYCVSLEKINVDPLNPYFTEIDGVVYTKDKTKLVAYPIGRKVTTYEIPATAKGIMPGAFASNFYLTEITVAQPNADLVADKGILYSADKKTLIFHPIPNHKEVEIIPGVETIARYGFAFSPVLEKLKFPETLKKIEALGLTYNMVLSSIGWKEGATPQLEEIGDSAFYQDISLLSLPYIASLKKIGEAAFMNGLLLEEIHIPAGCTIGNNAFRHCQALKHVYAYDKTPQVIADDMFDDIEFINEATLYVPKGSGDLYKNAAGWKYFVQINPTITGIEAVNAEGNDISVTRQNGGFVVKGMSFGQQYALYTIDGKLILKGQAISNETFIPANNAKICVLKVKGGKAIKLM</sequence>
<evidence type="ECO:0000256" key="1">
    <source>
        <dbReference type="SAM" id="SignalP"/>
    </source>
</evidence>
<name>A0A133Q7X5_9BACT</name>
<comment type="caution">
    <text evidence="3">The sequence shown here is derived from an EMBL/GenBank/DDBJ whole genome shotgun (WGS) entry which is preliminary data.</text>
</comment>
<dbReference type="RefSeq" id="WP_060940713.1">
    <property type="nucleotide sequence ID" value="NZ_KQ957248.1"/>
</dbReference>
<dbReference type="eggNOG" id="COG3209">
    <property type="taxonomic scope" value="Bacteria"/>
</dbReference>
<dbReference type="PANTHER" id="PTHR45661:SF3">
    <property type="entry name" value="IG-LIKE DOMAIN-CONTAINING PROTEIN"/>
    <property type="match status" value="1"/>
</dbReference>
<dbReference type="STRING" id="28128.HMPREF3226_01429"/>
<feature type="domain" description="Bacterial repeat" evidence="2">
    <location>
        <begin position="434"/>
        <end position="478"/>
    </location>
</feature>
<feature type="chain" id="PRO_5007458671" description="Bacterial repeat domain-containing protein" evidence="1">
    <location>
        <begin position="21"/>
        <end position="1008"/>
    </location>
</feature>
<dbReference type="Pfam" id="PF18998">
    <property type="entry name" value="Flg_new_2"/>
    <property type="match status" value="3"/>
</dbReference>
<dbReference type="PANTHER" id="PTHR45661">
    <property type="entry name" value="SURFACE ANTIGEN"/>
    <property type="match status" value="1"/>
</dbReference>
<feature type="signal peptide" evidence="1">
    <location>
        <begin position="1"/>
        <end position="20"/>
    </location>
</feature>
<dbReference type="Proteomes" id="UP000070533">
    <property type="component" value="Unassembled WGS sequence"/>
</dbReference>
<dbReference type="InterPro" id="IPR026906">
    <property type="entry name" value="LRR_5"/>
</dbReference>
<reference evidence="4" key="1">
    <citation type="submission" date="2016-01" db="EMBL/GenBank/DDBJ databases">
        <authorList>
            <person name="Mitreva M."/>
            <person name="Pepin K.H."/>
            <person name="Mihindukulasuriya K.A."/>
            <person name="Fulton R."/>
            <person name="Fronick C."/>
            <person name="O'Laughlin M."/>
            <person name="Miner T."/>
            <person name="Herter B."/>
            <person name="Rosa B.A."/>
            <person name="Cordes M."/>
            <person name="Tomlinson C."/>
            <person name="Wollam A."/>
            <person name="Palsikar V.B."/>
            <person name="Mardis E.R."/>
            <person name="Wilson R.K."/>
        </authorList>
    </citation>
    <scope>NUCLEOTIDE SEQUENCE [LARGE SCALE GENOMIC DNA]</scope>
    <source>
        <strain evidence="4">MJR7716</strain>
    </source>
</reference>
<organism evidence="3 4">
    <name type="scientific">Prevotella corporis</name>
    <dbReference type="NCBI Taxonomy" id="28128"/>
    <lineage>
        <taxon>Bacteria</taxon>
        <taxon>Pseudomonadati</taxon>
        <taxon>Bacteroidota</taxon>
        <taxon>Bacteroidia</taxon>
        <taxon>Bacteroidales</taxon>
        <taxon>Prevotellaceae</taxon>
        <taxon>Prevotella</taxon>
    </lineage>
</organism>
<dbReference type="AlphaFoldDB" id="A0A133Q7X5"/>
<dbReference type="PATRIC" id="fig|28128.5.peg.1458"/>
<dbReference type="Pfam" id="PF13306">
    <property type="entry name" value="LRR_5"/>
    <property type="match status" value="4"/>
</dbReference>